<gene>
    <name evidence="1" type="ORF">PR048_018228</name>
</gene>
<protein>
    <recommendedName>
        <fullName evidence="3">Integrase zinc-binding domain-containing protein</fullName>
    </recommendedName>
</protein>
<name>A0ABQ9HBP3_9NEOP</name>
<organism evidence="1 2">
    <name type="scientific">Dryococelus australis</name>
    <dbReference type="NCBI Taxonomy" id="614101"/>
    <lineage>
        <taxon>Eukaryota</taxon>
        <taxon>Metazoa</taxon>
        <taxon>Ecdysozoa</taxon>
        <taxon>Arthropoda</taxon>
        <taxon>Hexapoda</taxon>
        <taxon>Insecta</taxon>
        <taxon>Pterygota</taxon>
        <taxon>Neoptera</taxon>
        <taxon>Polyneoptera</taxon>
        <taxon>Phasmatodea</taxon>
        <taxon>Verophasmatodea</taxon>
        <taxon>Anareolatae</taxon>
        <taxon>Phasmatidae</taxon>
        <taxon>Eurycanthinae</taxon>
        <taxon>Dryococelus</taxon>
    </lineage>
</organism>
<evidence type="ECO:0000313" key="2">
    <source>
        <dbReference type="Proteomes" id="UP001159363"/>
    </source>
</evidence>
<evidence type="ECO:0000313" key="1">
    <source>
        <dbReference type="EMBL" id="KAJ8881742.1"/>
    </source>
</evidence>
<proteinExistence type="predicted"/>
<keyword evidence="2" id="KW-1185">Reference proteome</keyword>
<dbReference type="Proteomes" id="UP001159363">
    <property type="component" value="Chromosome 5"/>
</dbReference>
<reference evidence="1 2" key="1">
    <citation type="submission" date="2023-02" db="EMBL/GenBank/DDBJ databases">
        <title>LHISI_Scaffold_Assembly.</title>
        <authorList>
            <person name="Stuart O.P."/>
            <person name="Cleave R."/>
            <person name="Magrath M.J.L."/>
            <person name="Mikheyev A.S."/>
        </authorList>
    </citation>
    <scope>NUCLEOTIDE SEQUENCE [LARGE SCALE GENOMIC DNA]</scope>
    <source>
        <strain evidence="1">Daus_M_001</strain>
        <tissue evidence="1">Leg muscle</tissue>
    </source>
</reference>
<comment type="caution">
    <text evidence="1">The sequence shown here is derived from an EMBL/GenBank/DDBJ whole genome shotgun (WGS) entry which is preliminary data.</text>
</comment>
<evidence type="ECO:0008006" key="3">
    <source>
        <dbReference type="Google" id="ProtNLM"/>
    </source>
</evidence>
<dbReference type="EMBL" id="JARBHB010000006">
    <property type="protein sequence ID" value="KAJ8881742.1"/>
    <property type="molecule type" value="Genomic_DNA"/>
</dbReference>
<sequence>MKFSLANEQDRIHRIYCISKENVLFYHNQVNSQFDKFWKPVIPQGLIDVIYEVHCILRHIGSTRLYETLKRDVLCDLWQKGKHPHEYLQGEHQSILPTSPMQVVSVDLFGPLPRSN</sequence>
<accession>A0ABQ9HBP3</accession>